<dbReference type="Proteomes" id="UP000054007">
    <property type="component" value="Unassembled WGS sequence"/>
</dbReference>
<organism evidence="4 5">
    <name type="scientific">Cylindrobasidium torrendii FP15055 ss-10</name>
    <dbReference type="NCBI Taxonomy" id="1314674"/>
    <lineage>
        <taxon>Eukaryota</taxon>
        <taxon>Fungi</taxon>
        <taxon>Dikarya</taxon>
        <taxon>Basidiomycota</taxon>
        <taxon>Agaricomycotina</taxon>
        <taxon>Agaricomycetes</taxon>
        <taxon>Agaricomycetidae</taxon>
        <taxon>Agaricales</taxon>
        <taxon>Marasmiineae</taxon>
        <taxon>Physalacriaceae</taxon>
        <taxon>Cylindrobasidium</taxon>
    </lineage>
</organism>
<accession>A0A0D7BLC2</accession>
<keyword evidence="1" id="KW-0547">Nucleotide-binding</keyword>
<dbReference type="STRING" id="1314674.A0A0D7BLC2"/>
<dbReference type="Pfam" id="PF08433">
    <property type="entry name" value="KTI12"/>
    <property type="match status" value="1"/>
</dbReference>
<evidence type="ECO:0000256" key="3">
    <source>
        <dbReference type="ARBA" id="ARBA00025768"/>
    </source>
</evidence>
<dbReference type="AlphaFoldDB" id="A0A0D7BLC2"/>
<evidence type="ECO:0000256" key="1">
    <source>
        <dbReference type="ARBA" id="ARBA00022741"/>
    </source>
</evidence>
<dbReference type="EMBL" id="KN880468">
    <property type="protein sequence ID" value="KIY70406.1"/>
    <property type="molecule type" value="Genomic_DNA"/>
</dbReference>
<sequence>MALITISGYPCSGKTHRAREIAEFLEKKMQETDGPKQKVVMVSEHDLGVERKAYDNSRAEKPARGTLFAALQRQLSTNNIVIVDAPNYIKGFRYQIYCAAREIKVRVATVFVVSTPDECRTRNAAREGAERYSDDTLDNMIQRYEEPNSMVRWDAPLFTVLADDTLSTSNGSESTLGEQIWRAVTAGDVKPPNGAALSQAKAPTDALFNLENTTLGIVTNIMAEQAASGALGGPVILTLTPAVPDAPKSRTGGLKIQITLPQRNITLSELQRLKRQFVTIQKKAITLGTTERGAVDWTEGGVADRFGTFLEEHLKG</sequence>
<dbReference type="Gene3D" id="3.40.50.300">
    <property type="entry name" value="P-loop containing nucleotide triphosphate hydrolases"/>
    <property type="match status" value="1"/>
</dbReference>
<dbReference type="SUPFAM" id="SSF52540">
    <property type="entry name" value="P-loop containing nucleoside triphosphate hydrolases"/>
    <property type="match status" value="1"/>
</dbReference>
<keyword evidence="2" id="KW-0067">ATP-binding</keyword>
<protein>
    <submittedName>
        <fullName evidence="4">Chromatin associated protein KTI12</fullName>
    </submittedName>
</protein>
<reference evidence="4 5" key="1">
    <citation type="journal article" date="2015" name="Fungal Genet. Biol.">
        <title>Evolution of novel wood decay mechanisms in Agaricales revealed by the genome sequences of Fistulina hepatica and Cylindrobasidium torrendii.</title>
        <authorList>
            <person name="Floudas D."/>
            <person name="Held B.W."/>
            <person name="Riley R."/>
            <person name="Nagy L.G."/>
            <person name="Koehler G."/>
            <person name="Ransdell A.S."/>
            <person name="Younus H."/>
            <person name="Chow J."/>
            <person name="Chiniquy J."/>
            <person name="Lipzen A."/>
            <person name="Tritt A."/>
            <person name="Sun H."/>
            <person name="Haridas S."/>
            <person name="LaButti K."/>
            <person name="Ohm R.A."/>
            <person name="Kues U."/>
            <person name="Blanchette R.A."/>
            <person name="Grigoriev I.V."/>
            <person name="Minto R.E."/>
            <person name="Hibbett D.S."/>
        </authorList>
    </citation>
    <scope>NUCLEOTIDE SEQUENCE [LARGE SCALE GENOMIC DNA]</scope>
    <source>
        <strain evidence="4 5">FP15055 ss-10</strain>
    </source>
</reference>
<evidence type="ECO:0000256" key="2">
    <source>
        <dbReference type="ARBA" id="ARBA00022840"/>
    </source>
</evidence>
<dbReference type="GO" id="GO:0005524">
    <property type="term" value="F:ATP binding"/>
    <property type="evidence" value="ECO:0007669"/>
    <property type="project" value="UniProtKB-KW"/>
</dbReference>
<proteinExistence type="inferred from homology"/>
<dbReference type="InterPro" id="IPR013641">
    <property type="entry name" value="KTI12/PSTK"/>
</dbReference>
<gene>
    <name evidence="4" type="ORF">CYLTODRAFT_419763</name>
</gene>
<dbReference type="OrthoDB" id="9972657at2759"/>
<evidence type="ECO:0000313" key="5">
    <source>
        <dbReference type="Proteomes" id="UP000054007"/>
    </source>
</evidence>
<dbReference type="PANTHER" id="PTHR12435">
    <property type="match status" value="1"/>
</dbReference>
<keyword evidence="5" id="KW-1185">Reference proteome</keyword>
<comment type="similarity">
    <text evidence="3">Belongs to the KTI12 family.</text>
</comment>
<evidence type="ECO:0000313" key="4">
    <source>
        <dbReference type="EMBL" id="KIY70406.1"/>
    </source>
</evidence>
<dbReference type="InterPro" id="IPR027417">
    <property type="entry name" value="P-loop_NTPase"/>
</dbReference>
<name>A0A0D7BLC2_9AGAR</name>